<dbReference type="AlphaFoldDB" id="A0A1Z3LZH9"/>
<evidence type="ECO:0000313" key="2">
    <source>
        <dbReference type="Proteomes" id="UP000197024"/>
    </source>
</evidence>
<reference evidence="1 2" key="1">
    <citation type="submission" date="2017-06" db="EMBL/GenBank/DDBJ databases">
        <title>Biodegradation of gentamicin by bacterial consortia AMQD4 in synthetic medium and raw gentamicin sewage.</title>
        <authorList>
            <person name="Chang H."/>
            <person name="Feng Y."/>
            <person name="Li Z."/>
            <person name="Xue J."/>
            <person name="Cheng D."/>
        </authorList>
    </citation>
    <scope>NUCLEOTIDE SEQUENCE [LARGE SCALE GENOMIC DNA]</scope>
    <source>
        <strain evidence="1 2">BZC3</strain>
    </source>
</reference>
<name>A0A1Z3LZH9_BREDI</name>
<protein>
    <submittedName>
        <fullName evidence="1">Uncharacterized protein</fullName>
    </submittedName>
</protein>
<proteinExistence type="predicted"/>
<accession>A0A1Z3LZH9</accession>
<dbReference type="Proteomes" id="UP000197024">
    <property type="component" value="Chromosome"/>
</dbReference>
<gene>
    <name evidence="1" type="ORF">CD943_11700</name>
</gene>
<dbReference type="EMBL" id="CP021995">
    <property type="protein sequence ID" value="ASD27495.1"/>
    <property type="molecule type" value="Genomic_DNA"/>
</dbReference>
<organism evidence="1 2">
    <name type="scientific">Brevundimonas diminuta</name>
    <name type="common">Pseudomonas diminuta</name>
    <dbReference type="NCBI Taxonomy" id="293"/>
    <lineage>
        <taxon>Bacteria</taxon>
        <taxon>Pseudomonadati</taxon>
        <taxon>Pseudomonadota</taxon>
        <taxon>Alphaproteobacteria</taxon>
        <taxon>Caulobacterales</taxon>
        <taxon>Caulobacteraceae</taxon>
        <taxon>Brevundimonas</taxon>
    </lineage>
</organism>
<dbReference type="RefSeq" id="WP_088411135.1">
    <property type="nucleotide sequence ID" value="NZ_CP021995.1"/>
</dbReference>
<sequence length="72" mass="7775">MRQFIRIADDVDRADAPILDLQGGRLETAVRIVADIAGQAVDDRRADEDGAPFSIARNMAEQPDNLVDPVGA</sequence>
<reference evidence="1 2" key="2">
    <citation type="submission" date="2017-06" db="EMBL/GenBank/DDBJ databases">
        <authorList>
            <person name="Kim H.J."/>
            <person name="Triplett B.A."/>
        </authorList>
    </citation>
    <scope>NUCLEOTIDE SEQUENCE [LARGE SCALE GENOMIC DNA]</scope>
    <source>
        <strain evidence="1 2">BZC3</strain>
    </source>
</reference>
<evidence type="ECO:0000313" key="1">
    <source>
        <dbReference type="EMBL" id="ASD27495.1"/>
    </source>
</evidence>